<comment type="caution">
    <text evidence="10">The sequence shown here is derived from an EMBL/GenBank/DDBJ whole genome shotgun (WGS) entry which is preliminary data.</text>
</comment>
<feature type="transmembrane region" description="Helical" evidence="8">
    <location>
        <begin position="336"/>
        <end position="355"/>
    </location>
</feature>
<evidence type="ECO:0000256" key="2">
    <source>
        <dbReference type="ARBA" id="ARBA00022475"/>
    </source>
</evidence>
<evidence type="ECO:0000256" key="8">
    <source>
        <dbReference type="SAM" id="Phobius"/>
    </source>
</evidence>
<dbReference type="Pfam" id="PF13231">
    <property type="entry name" value="PMT_2"/>
    <property type="match status" value="1"/>
</dbReference>
<keyword evidence="2" id="KW-1003">Cell membrane</keyword>
<dbReference type="EMBL" id="JBHSMF010000003">
    <property type="protein sequence ID" value="MFC5496857.1"/>
    <property type="molecule type" value="Genomic_DNA"/>
</dbReference>
<comment type="subcellular location">
    <subcellularLocation>
        <location evidence="1">Cell membrane</location>
        <topology evidence="1">Multi-pass membrane protein</topology>
    </subcellularLocation>
</comment>
<feature type="transmembrane region" description="Helical" evidence="8">
    <location>
        <begin position="189"/>
        <end position="215"/>
    </location>
</feature>
<dbReference type="GO" id="GO:0016757">
    <property type="term" value="F:glycosyltransferase activity"/>
    <property type="evidence" value="ECO:0007669"/>
    <property type="project" value="UniProtKB-KW"/>
</dbReference>
<evidence type="ECO:0000256" key="1">
    <source>
        <dbReference type="ARBA" id="ARBA00004651"/>
    </source>
</evidence>
<evidence type="ECO:0000256" key="5">
    <source>
        <dbReference type="ARBA" id="ARBA00022692"/>
    </source>
</evidence>
<feature type="transmembrane region" description="Helical" evidence="8">
    <location>
        <begin position="367"/>
        <end position="389"/>
    </location>
</feature>
<dbReference type="InterPro" id="IPR038731">
    <property type="entry name" value="RgtA/B/C-like"/>
</dbReference>
<keyword evidence="6 8" id="KW-1133">Transmembrane helix</keyword>
<feature type="transmembrane region" description="Helical" evidence="8">
    <location>
        <begin position="312"/>
        <end position="330"/>
    </location>
</feature>
<keyword evidence="4 10" id="KW-0808">Transferase</keyword>
<dbReference type="PANTHER" id="PTHR33908">
    <property type="entry name" value="MANNOSYLTRANSFERASE YKCB-RELATED"/>
    <property type="match status" value="1"/>
</dbReference>
<feature type="transmembrane region" description="Helical" evidence="8">
    <location>
        <begin position="227"/>
        <end position="246"/>
    </location>
</feature>
<evidence type="ECO:0000313" key="11">
    <source>
        <dbReference type="Proteomes" id="UP001596037"/>
    </source>
</evidence>
<feature type="transmembrane region" description="Helical" evidence="8">
    <location>
        <begin position="143"/>
        <end position="169"/>
    </location>
</feature>
<evidence type="ECO:0000256" key="4">
    <source>
        <dbReference type="ARBA" id="ARBA00022679"/>
    </source>
</evidence>
<proteinExistence type="predicted"/>
<feature type="transmembrane region" description="Helical" evidence="8">
    <location>
        <begin position="21"/>
        <end position="44"/>
    </location>
</feature>
<keyword evidence="11" id="KW-1185">Reference proteome</keyword>
<organism evidence="10 11">
    <name type="scientific">Caenimonas terrae</name>
    <dbReference type="NCBI Taxonomy" id="696074"/>
    <lineage>
        <taxon>Bacteria</taxon>
        <taxon>Pseudomonadati</taxon>
        <taxon>Pseudomonadota</taxon>
        <taxon>Betaproteobacteria</taxon>
        <taxon>Burkholderiales</taxon>
        <taxon>Comamonadaceae</taxon>
        <taxon>Caenimonas</taxon>
    </lineage>
</organism>
<dbReference type="InterPro" id="IPR050297">
    <property type="entry name" value="LipidA_mod_glycosyltrf_83"/>
</dbReference>
<feature type="transmembrane region" description="Helical" evidence="8">
    <location>
        <begin position="279"/>
        <end position="300"/>
    </location>
</feature>
<dbReference type="Proteomes" id="UP001596037">
    <property type="component" value="Unassembled WGS sequence"/>
</dbReference>
<keyword evidence="5 8" id="KW-0812">Transmembrane</keyword>
<name>A0ABW0NA46_9BURK</name>
<dbReference type="PANTHER" id="PTHR33908:SF3">
    <property type="entry name" value="UNDECAPRENYL PHOSPHATE-ALPHA-4-AMINO-4-DEOXY-L-ARABINOSE ARABINOSYL TRANSFERASE"/>
    <property type="match status" value="1"/>
</dbReference>
<keyword evidence="3 10" id="KW-0328">Glycosyltransferase</keyword>
<reference evidence="11" key="1">
    <citation type="journal article" date="2019" name="Int. J. Syst. Evol. Microbiol.">
        <title>The Global Catalogue of Microorganisms (GCM) 10K type strain sequencing project: providing services to taxonomists for standard genome sequencing and annotation.</title>
        <authorList>
            <consortium name="The Broad Institute Genomics Platform"/>
            <consortium name="The Broad Institute Genome Sequencing Center for Infectious Disease"/>
            <person name="Wu L."/>
            <person name="Ma J."/>
        </authorList>
    </citation>
    <scope>NUCLEOTIDE SEQUENCE [LARGE SCALE GENOMIC DNA]</scope>
    <source>
        <strain evidence="11">CCUG 57401</strain>
    </source>
</reference>
<evidence type="ECO:0000259" key="9">
    <source>
        <dbReference type="Pfam" id="PF13231"/>
    </source>
</evidence>
<feature type="transmembrane region" description="Helical" evidence="8">
    <location>
        <begin position="101"/>
        <end position="122"/>
    </location>
</feature>
<dbReference type="RefSeq" id="WP_376848889.1">
    <property type="nucleotide sequence ID" value="NZ_JBHSMF010000003.1"/>
</dbReference>
<evidence type="ECO:0000256" key="3">
    <source>
        <dbReference type="ARBA" id="ARBA00022676"/>
    </source>
</evidence>
<protein>
    <submittedName>
        <fullName evidence="10">ArnT family glycosyltransferase</fullName>
        <ecNumber evidence="10">2.4.-.-</ecNumber>
    </submittedName>
</protein>
<evidence type="ECO:0000256" key="7">
    <source>
        <dbReference type="ARBA" id="ARBA00023136"/>
    </source>
</evidence>
<evidence type="ECO:0000313" key="10">
    <source>
        <dbReference type="EMBL" id="MFC5496857.1"/>
    </source>
</evidence>
<keyword evidence="7 8" id="KW-0472">Membrane</keyword>
<sequence length="541" mass="58093">MDTRIAVPAPDDAPAPARARVAGTLPVAAIAGLVVLWLAATAWLRPLMLPDEGRYVSVAWSMLRSGDWLTPTLNGLPFFHKPPLFYWITAASMAVFGPSEWAARAAPLIGSTLAAMSMYLFLRRWSSERAARVALLALLAQPLFYVGGQFANLDMLVAGCITATIALAAHSCLSFEQGLPRGGALAGAYAMAAAGVLAKGLIGAVLPALVLLAWLLARRRWRTMGSLLSLPGLALFLLICGPWFVAMQARFDGFLNYFFVVQHFQRFAAGGFNNVQPFWFYPVLLLLFGLPWLPWLARSLARQAAGPDDDGALRLLLVLWAALVVGFFSLPQSKLAGYVLPAIPPLAALVAVGLLKRGDPSRRELRWWHAAVATGALVSVGIVVAVTLLPQNSMRGLSASLVAQRAPQDPIFMLGKMYYDVPVYAGLSEPVHVVEDWKSADATVQDNGRKELADAGQFAPELAARLLVNEAALPAALCAARTSWVIGPVKAAEQFPFLAAARVGYAASDATLWRVDSTSPAVANALECYRSRRREAATPAQ</sequence>
<gene>
    <name evidence="10" type="ORF">ACFPOE_04860</name>
</gene>
<dbReference type="EC" id="2.4.-.-" evidence="10"/>
<evidence type="ECO:0000256" key="6">
    <source>
        <dbReference type="ARBA" id="ARBA00022989"/>
    </source>
</evidence>
<accession>A0ABW0NA46</accession>
<feature type="domain" description="Glycosyltransferase RgtA/B/C/D-like" evidence="9">
    <location>
        <begin position="80"/>
        <end position="243"/>
    </location>
</feature>